<name>A0A6N1X3N5_9BURK</name>
<organism evidence="1 2">
    <name type="scientific">Comamonas antarctica</name>
    <dbReference type="NCBI Taxonomy" id="2743470"/>
    <lineage>
        <taxon>Bacteria</taxon>
        <taxon>Pseudomonadati</taxon>
        <taxon>Pseudomonadota</taxon>
        <taxon>Betaproteobacteria</taxon>
        <taxon>Burkholderiales</taxon>
        <taxon>Comamonadaceae</taxon>
        <taxon>Comamonas</taxon>
    </lineage>
</organism>
<reference evidence="1 2" key="1">
    <citation type="submission" date="2020-06" db="EMBL/GenBank/DDBJ databases">
        <title>Acidovorax antarctica sp. nov., isolated from Corinth ice sheet soil, Antarctic Fields Peninsula.</title>
        <authorList>
            <person name="Xu Q."/>
            <person name="Peng F."/>
        </authorList>
    </citation>
    <scope>NUCLEOTIDE SEQUENCE [LARGE SCALE GENOMIC DNA]</scope>
    <source>
        <strain evidence="1 2">16-35-5</strain>
    </source>
</reference>
<proteinExistence type="predicted"/>
<sequence length="52" mass="5857">MSSFAITHVDEMRVRRRLVVGAANRDMAIDFAERLYGLALYLCAVRVKDGAQ</sequence>
<dbReference type="AlphaFoldDB" id="A0A6N1X3N5"/>
<protein>
    <submittedName>
        <fullName evidence="1">Uncharacterized protein</fullName>
    </submittedName>
</protein>
<gene>
    <name evidence="1" type="ORF">HUK68_05305</name>
</gene>
<dbReference type="Proteomes" id="UP000509579">
    <property type="component" value="Chromosome"/>
</dbReference>
<dbReference type="RefSeq" id="WP_175503251.1">
    <property type="nucleotide sequence ID" value="NZ_CP054840.1"/>
</dbReference>
<evidence type="ECO:0000313" key="1">
    <source>
        <dbReference type="EMBL" id="QKV52370.1"/>
    </source>
</evidence>
<dbReference type="EMBL" id="CP054840">
    <property type="protein sequence ID" value="QKV52370.1"/>
    <property type="molecule type" value="Genomic_DNA"/>
</dbReference>
<accession>A0A6N1X3N5</accession>
<keyword evidence="2" id="KW-1185">Reference proteome</keyword>
<dbReference type="KEGG" id="aant:HUK68_05305"/>
<evidence type="ECO:0000313" key="2">
    <source>
        <dbReference type="Proteomes" id="UP000509579"/>
    </source>
</evidence>